<organism evidence="1 2">
    <name type="scientific">[Mycoplasma] anseris</name>
    <dbReference type="NCBI Taxonomy" id="92400"/>
    <lineage>
        <taxon>Bacteria</taxon>
        <taxon>Bacillati</taxon>
        <taxon>Mycoplasmatota</taxon>
        <taxon>Mycoplasmoidales</taxon>
        <taxon>Metamycoplasmataceae</taxon>
        <taxon>Metamycoplasma</taxon>
    </lineage>
</organism>
<dbReference type="NCBIfam" id="NF045837">
    <property type="entry name" value="Mplas_Cys_pep"/>
    <property type="match status" value="1"/>
</dbReference>
<accession>A0A2Z4NCS3</accession>
<dbReference type="EMBL" id="CP030140">
    <property type="protein sequence ID" value="AWX69286.1"/>
    <property type="molecule type" value="Genomic_DNA"/>
</dbReference>
<sequence length="442" mass="51975">MYDVVVKQNENQYLLNKFSFLNKQMLKINKDFNLEKYIDYFSLEMYKYHKEQHYEIKNMRLVYDNYLNPYIMVEYNPIGMILFSMINNESVVLDLFNTHNVLEQFNEDDKLLFNFDDFSVKKVYFPKGILNVENEIKDKLKNNVIDINETIKNNQLIDIEKKLRLSKWKLKMGTPAESYSYDSSKIIKAEKEVSNAWWFKTAVDDDDFGYADDRDSVLPPGRSKGLCHYVAGAMLLQYAEFFWSSDVFSENQYNKYFGSMGNNLKIRNYGNKMKIECPRINTRLTVDLYENKKYGNGAKATTSVYFRDALIGFLNNSEQENYTKKPNVTFHRRSAGWIKPWKWIRDDKPCIVFGLVPGFDGIKNWHAVTVYGLFDNGNKVLCHYGWSNKSQVILSTSLSGQLWLIGMSKTGNDMPPKKYFKYNNNFYSGPEITEILRKMDNE</sequence>
<evidence type="ECO:0000313" key="2">
    <source>
        <dbReference type="Proteomes" id="UP000250218"/>
    </source>
</evidence>
<name>A0A2Z4NCS3_9BACT</name>
<dbReference type="RefSeq" id="WP_052169654.1">
    <property type="nucleotide sequence ID" value="NZ_CP030140.1"/>
</dbReference>
<evidence type="ECO:0000313" key="1">
    <source>
        <dbReference type="EMBL" id="AWX69286.1"/>
    </source>
</evidence>
<dbReference type="AlphaFoldDB" id="A0A2Z4NCS3"/>
<dbReference type="KEGG" id="mane:DP065_00745"/>
<gene>
    <name evidence="1" type="ORF">DP065_00745</name>
</gene>
<proteinExistence type="predicted"/>
<dbReference type="InterPro" id="IPR054779">
    <property type="entry name" value="Cys_pept_put_mycoplasmatota"/>
</dbReference>
<reference evidence="2" key="1">
    <citation type="submission" date="2018-06" db="EMBL/GenBank/DDBJ databases">
        <title>Complete genome sequences of Mycoplasma anatis, M. anseris and M. cloacale type strains.</title>
        <authorList>
            <person name="Grozner D."/>
            <person name="Forro B."/>
            <person name="Sulyok K.M."/>
            <person name="Marton S."/>
            <person name="Kreizinger Z."/>
            <person name="Banyai K."/>
            <person name="Gyuranecz M."/>
        </authorList>
    </citation>
    <scope>NUCLEOTIDE SEQUENCE [LARGE SCALE GENOMIC DNA]</scope>
    <source>
        <strain evidence="2">ATCC 49234</strain>
    </source>
</reference>
<dbReference type="Proteomes" id="UP000250218">
    <property type="component" value="Chromosome"/>
</dbReference>
<keyword evidence="2" id="KW-1185">Reference proteome</keyword>
<protein>
    <submittedName>
        <fullName evidence="1">Uncharacterized protein</fullName>
    </submittedName>
</protein>